<dbReference type="InterPro" id="IPR018247">
    <property type="entry name" value="EF_Hand_1_Ca_BS"/>
</dbReference>
<feature type="chain" id="PRO_5034509960" evidence="2">
    <location>
        <begin position="20"/>
        <end position="121"/>
    </location>
</feature>
<organism evidence="3 4">
    <name type="scientific">Hyalella azteca</name>
    <name type="common">Amphipod</name>
    <dbReference type="NCBI Taxonomy" id="294128"/>
    <lineage>
        <taxon>Eukaryota</taxon>
        <taxon>Metazoa</taxon>
        <taxon>Ecdysozoa</taxon>
        <taxon>Arthropoda</taxon>
        <taxon>Crustacea</taxon>
        <taxon>Multicrustacea</taxon>
        <taxon>Malacostraca</taxon>
        <taxon>Eumalacostraca</taxon>
        <taxon>Peracarida</taxon>
        <taxon>Amphipoda</taxon>
        <taxon>Senticaudata</taxon>
        <taxon>Talitrida</taxon>
        <taxon>Talitroidea</taxon>
        <taxon>Hyalellidae</taxon>
        <taxon>Hyalella</taxon>
    </lineage>
</organism>
<dbReference type="KEGG" id="hazt:108673611"/>
<protein>
    <submittedName>
        <fullName evidence="4">Uncharacterized protein LOC108673611</fullName>
    </submittedName>
</protein>
<dbReference type="PROSITE" id="PS00018">
    <property type="entry name" value="EF_HAND_1"/>
    <property type="match status" value="1"/>
</dbReference>
<dbReference type="SUPFAM" id="SSF47473">
    <property type="entry name" value="EF-hand"/>
    <property type="match status" value="1"/>
</dbReference>
<accession>A0A8B7NVJ3</accession>
<gene>
    <name evidence="4" type="primary">LOC108673611</name>
</gene>
<dbReference type="GeneID" id="108673611"/>
<sequence length="121" mass="13947">MNFFMNLLMLLMAVLSVSARASPESCPLLKRRLMQTFQVQASEATISGRQAEVSPCNVIEFYSFDQTEFEDCLSQVIGDLATEGEGTLLERRECFRLFWHEVDANGDQKVDKDEFIRWKKL</sequence>
<dbReference type="InterPro" id="IPR011992">
    <property type="entry name" value="EF-hand-dom_pair"/>
</dbReference>
<evidence type="ECO:0000313" key="3">
    <source>
        <dbReference type="Proteomes" id="UP000694843"/>
    </source>
</evidence>
<name>A0A8B7NVJ3_HYAAZ</name>
<keyword evidence="1" id="KW-0106">Calcium</keyword>
<reference evidence="4" key="1">
    <citation type="submission" date="2025-08" db="UniProtKB">
        <authorList>
            <consortium name="RefSeq"/>
        </authorList>
    </citation>
    <scope>IDENTIFICATION</scope>
    <source>
        <tissue evidence="4">Whole organism</tissue>
    </source>
</reference>
<dbReference type="AlphaFoldDB" id="A0A8B7NVJ3"/>
<dbReference type="Proteomes" id="UP000694843">
    <property type="component" value="Unplaced"/>
</dbReference>
<keyword evidence="3" id="KW-1185">Reference proteome</keyword>
<feature type="signal peptide" evidence="2">
    <location>
        <begin position="1"/>
        <end position="19"/>
    </location>
</feature>
<evidence type="ECO:0000256" key="2">
    <source>
        <dbReference type="SAM" id="SignalP"/>
    </source>
</evidence>
<proteinExistence type="predicted"/>
<dbReference type="RefSeq" id="XP_018016951.1">
    <property type="nucleotide sequence ID" value="XM_018161462.2"/>
</dbReference>
<evidence type="ECO:0000313" key="4">
    <source>
        <dbReference type="RefSeq" id="XP_018016951.1"/>
    </source>
</evidence>
<dbReference type="Gene3D" id="1.10.238.10">
    <property type="entry name" value="EF-hand"/>
    <property type="match status" value="1"/>
</dbReference>
<keyword evidence="2" id="KW-0732">Signal</keyword>
<evidence type="ECO:0000256" key="1">
    <source>
        <dbReference type="ARBA" id="ARBA00022837"/>
    </source>
</evidence>